<comment type="caution">
    <text evidence="3">The sequence shown here is derived from an EMBL/GenBank/DDBJ whole genome shotgun (WGS) entry which is preliminary data.</text>
</comment>
<dbReference type="Proteomes" id="UP001168537">
    <property type="component" value="Unassembled WGS sequence"/>
</dbReference>
<protein>
    <recommendedName>
        <fullName evidence="5">PH domain-containing protein</fullName>
    </recommendedName>
</protein>
<reference evidence="3" key="1">
    <citation type="submission" date="2023-06" db="EMBL/GenBank/DDBJ databases">
        <title>Draft genome sequence of Nocardioides sp. SOB72.</title>
        <authorList>
            <person name="Zhang G."/>
        </authorList>
    </citation>
    <scope>NUCLEOTIDE SEQUENCE</scope>
    <source>
        <strain evidence="3">SOB72</strain>
    </source>
</reference>
<dbReference type="EMBL" id="JAUHJR010000005">
    <property type="protein sequence ID" value="MDN4162346.1"/>
    <property type="molecule type" value="Genomic_DNA"/>
</dbReference>
<proteinExistence type="predicted"/>
<keyword evidence="4" id="KW-1185">Reference proteome</keyword>
<evidence type="ECO:0000313" key="4">
    <source>
        <dbReference type="Proteomes" id="UP001168537"/>
    </source>
</evidence>
<gene>
    <name evidence="3" type="ORF">QWY29_13350</name>
</gene>
<sequence>MVEAGPGEVTERFHPTNGRAAGALALVAAVGTLVLGIVDDFPAPIVAGAFLVGVLAWAALLKPRVRVADDRLVLHNMVEDVSIPLAAIDQLAVRQVLAVRVGDRRYVSPAIGHSLRTTLASTRPPTRDPRRGDVLATPKTPPYADVVENRITQLVDEERKRRGLRRGSPEVAALAADVRRTPAWLEIALLTAGVVALVVTLVV</sequence>
<organism evidence="3 4">
    <name type="scientific">Nocardioides abyssi</name>
    <dbReference type="NCBI Taxonomy" id="3058370"/>
    <lineage>
        <taxon>Bacteria</taxon>
        <taxon>Bacillati</taxon>
        <taxon>Actinomycetota</taxon>
        <taxon>Actinomycetes</taxon>
        <taxon>Propionibacteriales</taxon>
        <taxon>Nocardioidaceae</taxon>
        <taxon>Nocardioides</taxon>
    </lineage>
</organism>
<feature type="region of interest" description="Disordered" evidence="1">
    <location>
        <begin position="119"/>
        <end position="138"/>
    </location>
</feature>
<evidence type="ECO:0000256" key="2">
    <source>
        <dbReference type="SAM" id="Phobius"/>
    </source>
</evidence>
<keyword evidence="2" id="KW-0472">Membrane</keyword>
<evidence type="ECO:0000256" key="1">
    <source>
        <dbReference type="SAM" id="MobiDB-lite"/>
    </source>
</evidence>
<evidence type="ECO:0000313" key="3">
    <source>
        <dbReference type="EMBL" id="MDN4162346.1"/>
    </source>
</evidence>
<keyword evidence="2" id="KW-0812">Transmembrane</keyword>
<name>A0ABT8EVZ4_9ACTN</name>
<evidence type="ECO:0008006" key="5">
    <source>
        <dbReference type="Google" id="ProtNLM"/>
    </source>
</evidence>
<feature type="transmembrane region" description="Helical" evidence="2">
    <location>
        <begin position="44"/>
        <end position="61"/>
    </location>
</feature>
<accession>A0ABT8EVZ4</accession>
<dbReference type="RefSeq" id="WP_300961513.1">
    <property type="nucleotide sequence ID" value="NZ_JAUHJR010000005.1"/>
</dbReference>
<keyword evidence="2" id="KW-1133">Transmembrane helix</keyword>
<feature type="transmembrane region" description="Helical" evidence="2">
    <location>
        <begin position="20"/>
        <end position="38"/>
    </location>
</feature>
<feature type="transmembrane region" description="Helical" evidence="2">
    <location>
        <begin position="183"/>
        <end position="202"/>
    </location>
</feature>